<dbReference type="AlphaFoldDB" id="A0A158H4F1"/>
<accession>A0A158H4F1</accession>
<reference evidence="4" key="1">
    <citation type="submission" date="2016-01" db="EMBL/GenBank/DDBJ databases">
        <authorList>
            <person name="Peeters C."/>
        </authorList>
    </citation>
    <scope>NUCLEOTIDE SEQUENCE [LARGE SCALE GENOMIC DNA]</scope>
</reference>
<feature type="chain" id="PRO_5011116270" description="Lipoprotein" evidence="2">
    <location>
        <begin position="22"/>
        <end position="74"/>
    </location>
</feature>
<feature type="compositionally biased region" description="Basic and acidic residues" evidence="1">
    <location>
        <begin position="36"/>
        <end position="45"/>
    </location>
</feature>
<evidence type="ECO:0000313" key="3">
    <source>
        <dbReference type="EMBL" id="SAL38963.1"/>
    </source>
</evidence>
<dbReference type="EMBL" id="FCNY02000006">
    <property type="protein sequence ID" value="SAL38963.1"/>
    <property type="molecule type" value="Genomic_DNA"/>
</dbReference>
<feature type="compositionally biased region" description="Polar residues" evidence="1">
    <location>
        <begin position="24"/>
        <end position="33"/>
    </location>
</feature>
<feature type="compositionally biased region" description="Polar residues" evidence="1">
    <location>
        <begin position="51"/>
        <end position="67"/>
    </location>
</feature>
<gene>
    <name evidence="3" type="ORF">AWB70_02886</name>
</gene>
<dbReference type="RefSeq" id="WP_053571449.1">
    <property type="nucleotide sequence ID" value="NZ_FCNY02000006.1"/>
</dbReference>
<feature type="signal peptide" evidence="2">
    <location>
        <begin position="1"/>
        <end position="21"/>
    </location>
</feature>
<name>A0A158H4F1_CABCO</name>
<feature type="region of interest" description="Disordered" evidence="1">
    <location>
        <begin position="21"/>
        <end position="74"/>
    </location>
</feature>
<evidence type="ECO:0000256" key="2">
    <source>
        <dbReference type="SAM" id="SignalP"/>
    </source>
</evidence>
<evidence type="ECO:0000256" key="1">
    <source>
        <dbReference type="SAM" id="MobiDB-lite"/>
    </source>
</evidence>
<proteinExistence type="predicted"/>
<keyword evidence="2" id="KW-0732">Signal</keyword>
<sequence length="74" mass="7968">MKKLIASLLAAAVMLPMLSYAQPDPNNASQPSGSRAYDRVYDRDYGASGEGSVQSGWTTQPSPQALGQSLYKHH</sequence>
<dbReference type="Proteomes" id="UP000054740">
    <property type="component" value="Unassembled WGS sequence"/>
</dbReference>
<protein>
    <recommendedName>
        <fullName evidence="5">Lipoprotein</fullName>
    </recommendedName>
</protein>
<evidence type="ECO:0000313" key="4">
    <source>
        <dbReference type="Proteomes" id="UP000054740"/>
    </source>
</evidence>
<organism evidence="3 4">
    <name type="scientific">Caballeronia cordobensis</name>
    <name type="common">Burkholderia cordobensis</name>
    <dbReference type="NCBI Taxonomy" id="1353886"/>
    <lineage>
        <taxon>Bacteria</taxon>
        <taxon>Pseudomonadati</taxon>
        <taxon>Pseudomonadota</taxon>
        <taxon>Betaproteobacteria</taxon>
        <taxon>Burkholderiales</taxon>
        <taxon>Burkholderiaceae</taxon>
        <taxon>Caballeronia</taxon>
    </lineage>
</organism>
<evidence type="ECO:0008006" key="5">
    <source>
        <dbReference type="Google" id="ProtNLM"/>
    </source>
</evidence>
<keyword evidence="4" id="KW-1185">Reference proteome</keyword>